<dbReference type="RefSeq" id="XP_014668194.1">
    <property type="nucleotide sequence ID" value="XM_014812708.1"/>
</dbReference>
<name>A0ABM1E7M3_PRICU</name>
<protein>
    <submittedName>
        <fullName evidence="4">Uncharacterized protein LOC106809579</fullName>
    </submittedName>
</protein>
<dbReference type="Proteomes" id="UP000695022">
    <property type="component" value="Unplaced"/>
</dbReference>
<evidence type="ECO:0000313" key="3">
    <source>
        <dbReference type="Proteomes" id="UP000695022"/>
    </source>
</evidence>
<feature type="region of interest" description="Disordered" evidence="1">
    <location>
        <begin position="317"/>
        <end position="338"/>
    </location>
</feature>
<organism evidence="3 4">
    <name type="scientific">Priapulus caudatus</name>
    <name type="common">Priapulid worm</name>
    <dbReference type="NCBI Taxonomy" id="37621"/>
    <lineage>
        <taxon>Eukaryota</taxon>
        <taxon>Metazoa</taxon>
        <taxon>Ecdysozoa</taxon>
        <taxon>Scalidophora</taxon>
        <taxon>Priapulida</taxon>
        <taxon>Priapulimorpha</taxon>
        <taxon>Priapulimorphida</taxon>
        <taxon>Priapulidae</taxon>
        <taxon>Priapulus</taxon>
    </lineage>
</organism>
<feature type="compositionally biased region" description="Polar residues" evidence="1">
    <location>
        <begin position="325"/>
        <end position="338"/>
    </location>
</feature>
<evidence type="ECO:0000256" key="1">
    <source>
        <dbReference type="SAM" id="MobiDB-lite"/>
    </source>
</evidence>
<evidence type="ECO:0000256" key="2">
    <source>
        <dbReference type="SAM" id="SignalP"/>
    </source>
</evidence>
<sequence>MNLAIAALLLSSLAHAQPWRGDRDGIAQISGGNGGGYNSYNPYPTRQQHQSTYRAPPRGEIRYQPVQRATYRQQPGSYVSVQPAAYRLQGAGYRRAQPQYTAAAQAQAGYQLGPIERARRTISPIVAPTGDVRQPSGFSFNFNSVRDQALRHVPHGAQPPRRVKEQVGNRYRSGFARQFNSDSADRIGSGSGVVIAEFTASRKADQEILKEFLQEASSDGKYNSGLAYDFAKPTRDVSYQPVSIEPAKIHVGKAQPTYAAPSTGSGYQVAPSPVVTRYRVPVSGASYRVQVPQGYAPVATYAGERQQQEQAPVITYTHYGGGGRQQTPVSSYGGQSYQ</sequence>
<keyword evidence="2" id="KW-0732">Signal</keyword>
<accession>A0ABM1E7M3</accession>
<keyword evidence="3" id="KW-1185">Reference proteome</keyword>
<reference evidence="4" key="1">
    <citation type="submission" date="2025-08" db="UniProtKB">
        <authorList>
            <consortium name="RefSeq"/>
        </authorList>
    </citation>
    <scope>IDENTIFICATION</scope>
</reference>
<proteinExistence type="predicted"/>
<feature type="chain" id="PRO_5046804877" evidence="2">
    <location>
        <begin position="17"/>
        <end position="338"/>
    </location>
</feature>
<dbReference type="GeneID" id="106809579"/>
<gene>
    <name evidence="4" type="primary">LOC106809579</name>
</gene>
<evidence type="ECO:0000313" key="4">
    <source>
        <dbReference type="RefSeq" id="XP_014668194.1"/>
    </source>
</evidence>
<feature type="signal peptide" evidence="2">
    <location>
        <begin position="1"/>
        <end position="16"/>
    </location>
</feature>